<accession>A0A814JK59</accession>
<dbReference type="EMBL" id="CAJNOV010000825">
    <property type="protein sequence ID" value="CAF1040394.1"/>
    <property type="molecule type" value="Genomic_DNA"/>
</dbReference>
<sequence length="153" mass="17112">MNINTKICENYGSIPPVISVKANSCTQKSVVDEFTLNREQRVAFMIITDHLDGDSRCRTGNLYNRSHHILKYIIFSGDNNGQLIMCIPGSGVTKRIQMMRKLAPTGIAAAEIDGMTIHSFLGEQRNSGKARTIKPGDLKLEKEWALVEYLLID</sequence>
<dbReference type="Proteomes" id="UP000663855">
    <property type="component" value="Unassembled WGS sequence"/>
</dbReference>
<evidence type="ECO:0000313" key="2">
    <source>
        <dbReference type="Proteomes" id="UP000663855"/>
    </source>
</evidence>
<gene>
    <name evidence="1" type="ORF">CJN711_LOCUS4248</name>
</gene>
<dbReference type="AlphaFoldDB" id="A0A814JK59"/>
<organism evidence="1 2">
    <name type="scientific">Rotaria magnacalcarata</name>
    <dbReference type="NCBI Taxonomy" id="392030"/>
    <lineage>
        <taxon>Eukaryota</taxon>
        <taxon>Metazoa</taxon>
        <taxon>Spiralia</taxon>
        <taxon>Gnathifera</taxon>
        <taxon>Rotifera</taxon>
        <taxon>Eurotatoria</taxon>
        <taxon>Bdelloidea</taxon>
        <taxon>Philodinida</taxon>
        <taxon>Philodinidae</taxon>
        <taxon>Rotaria</taxon>
    </lineage>
</organism>
<protein>
    <submittedName>
        <fullName evidence="1">Uncharacterized protein</fullName>
    </submittedName>
</protein>
<proteinExistence type="predicted"/>
<reference evidence="1" key="1">
    <citation type="submission" date="2021-02" db="EMBL/GenBank/DDBJ databases">
        <authorList>
            <person name="Nowell W R."/>
        </authorList>
    </citation>
    <scope>NUCLEOTIDE SEQUENCE</scope>
</reference>
<evidence type="ECO:0000313" key="1">
    <source>
        <dbReference type="EMBL" id="CAF1040394.1"/>
    </source>
</evidence>
<comment type="caution">
    <text evidence="1">The sequence shown here is derived from an EMBL/GenBank/DDBJ whole genome shotgun (WGS) entry which is preliminary data.</text>
</comment>
<name>A0A814JK59_9BILA</name>